<dbReference type="eggNOG" id="COG3217">
    <property type="taxonomic scope" value="Bacteria"/>
</dbReference>
<dbReference type="KEGG" id="cga:Celgi_1366"/>
<dbReference type="HOGENOM" id="CLU_028286_0_1_11"/>
<reference evidence="3" key="1">
    <citation type="submission" date="2011-04" db="EMBL/GenBank/DDBJ databases">
        <title>Complete sequence of Cellvibrio gilvus ATCC 13127.</title>
        <authorList>
            <person name="Lucas S."/>
            <person name="Han J."/>
            <person name="Lapidus A."/>
            <person name="Cheng J.-F."/>
            <person name="Goodwin L."/>
            <person name="Pitluck S."/>
            <person name="Peters L."/>
            <person name="Munk A."/>
            <person name="Detter J.C."/>
            <person name="Han C."/>
            <person name="Tapia R."/>
            <person name="Land M."/>
            <person name="Hauser L."/>
            <person name="Kyrpides N."/>
            <person name="Ivanova N."/>
            <person name="Ovchinnikova G."/>
            <person name="Pagani I."/>
            <person name="Mead D."/>
            <person name="Brumm P."/>
            <person name="Woyke T."/>
        </authorList>
    </citation>
    <scope>NUCLEOTIDE SEQUENCE [LARGE SCALE GENOMIC DNA]</scope>
    <source>
        <strain evidence="3">ATCC 13127 / NRRL B-14078</strain>
    </source>
</reference>
<dbReference type="AlphaFoldDB" id="F8A330"/>
<organism evidence="2 3">
    <name type="scientific">Cellulomonas gilvus (strain ATCC 13127 / NRRL B-14078)</name>
    <name type="common">Cellvibrio gilvus</name>
    <dbReference type="NCBI Taxonomy" id="593907"/>
    <lineage>
        <taxon>Bacteria</taxon>
        <taxon>Bacillati</taxon>
        <taxon>Actinomycetota</taxon>
        <taxon>Actinomycetes</taxon>
        <taxon>Micrococcales</taxon>
        <taxon>Cellulomonadaceae</taxon>
        <taxon>Cellulomonas</taxon>
    </lineage>
</organism>
<dbReference type="EMBL" id="CP002665">
    <property type="protein sequence ID" value="AEI11885.1"/>
    <property type="molecule type" value="Genomic_DNA"/>
</dbReference>
<dbReference type="PROSITE" id="PS51340">
    <property type="entry name" value="MOSC"/>
    <property type="match status" value="1"/>
</dbReference>
<dbReference type="GO" id="GO:0030151">
    <property type="term" value="F:molybdenum ion binding"/>
    <property type="evidence" value="ECO:0007669"/>
    <property type="project" value="InterPro"/>
</dbReference>
<dbReference type="PANTHER" id="PTHR14237">
    <property type="entry name" value="MOLYBDOPTERIN COFACTOR SULFURASE MOSC"/>
    <property type="match status" value="1"/>
</dbReference>
<dbReference type="InterPro" id="IPR005303">
    <property type="entry name" value="MOCOS_middle"/>
</dbReference>
<proteinExistence type="predicted"/>
<dbReference type="InterPro" id="IPR005302">
    <property type="entry name" value="MoCF_Sase_C"/>
</dbReference>
<dbReference type="Pfam" id="PF03473">
    <property type="entry name" value="MOSC"/>
    <property type="match status" value="1"/>
</dbReference>
<protein>
    <submittedName>
        <fullName evidence="2">MOSC domain containing protein</fullName>
    </submittedName>
</protein>
<dbReference type="GO" id="GO:0030170">
    <property type="term" value="F:pyridoxal phosphate binding"/>
    <property type="evidence" value="ECO:0007669"/>
    <property type="project" value="InterPro"/>
</dbReference>
<dbReference type="SUPFAM" id="SSF50800">
    <property type="entry name" value="PK beta-barrel domain-like"/>
    <property type="match status" value="1"/>
</dbReference>
<dbReference type="InterPro" id="IPR011037">
    <property type="entry name" value="Pyrv_Knase-like_insert_dom_sf"/>
</dbReference>
<dbReference type="STRING" id="593907.Celgi_1366"/>
<evidence type="ECO:0000313" key="3">
    <source>
        <dbReference type="Proteomes" id="UP000000485"/>
    </source>
</evidence>
<dbReference type="Proteomes" id="UP000000485">
    <property type="component" value="Chromosome"/>
</dbReference>
<dbReference type="OrthoDB" id="9793178at2"/>
<dbReference type="GO" id="GO:0003824">
    <property type="term" value="F:catalytic activity"/>
    <property type="evidence" value="ECO:0007669"/>
    <property type="project" value="InterPro"/>
</dbReference>
<dbReference type="SUPFAM" id="SSF141673">
    <property type="entry name" value="MOSC N-terminal domain-like"/>
    <property type="match status" value="1"/>
</dbReference>
<dbReference type="PANTHER" id="PTHR14237:SF19">
    <property type="entry name" value="MITOCHONDRIAL AMIDOXIME REDUCING COMPONENT 1"/>
    <property type="match status" value="1"/>
</dbReference>
<evidence type="ECO:0000313" key="2">
    <source>
        <dbReference type="EMBL" id="AEI11885.1"/>
    </source>
</evidence>
<keyword evidence="3" id="KW-1185">Reference proteome</keyword>
<gene>
    <name evidence="2" type="ordered locus">Celgi_1366</name>
</gene>
<feature type="domain" description="MOSC" evidence="1">
    <location>
        <begin position="128"/>
        <end position="273"/>
    </location>
</feature>
<accession>F8A330</accession>
<dbReference type="Pfam" id="PF03476">
    <property type="entry name" value="MOSC_N"/>
    <property type="match status" value="1"/>
</dbReference>
<evidence type="ECO:0000259" key="1">
    <source>
        <dbReference type="PROSITE" id="PS51340"/>
    </source>
</evidence>
<dbReference type="RefSeq" id="WP_013883404.1">
    <property type="nucleotide sequence ID" value="NC_015671.1"/>
</dbReference>
<name>F8A330_CELGA</name>
<sequence>MTGAATGWVGALSVRPVKSLSGVAVDRVALDALGPRGDRRWMLVDGDGETVTAREVPTMLGITARVLPGSIELATRDGARLVVAEPVDGRRTPVGLSRLGWALACPGEVDDWISAVLGRPVRLVWLDDPARRSVSPRHGGLPGDALSLADAGPVHLTTTSSLDALNRWLAEEQGHPPLPMERFRPTLVVDGPLEPFEEDGWTRVRVGDVTLRFAERCDRCVMTTIDLDSLRTTKEPTRTLARHRRDEGKVWFGIRLVPQAPGELVVGAPVVPLG</sequence>